<feature type="compositionally biased region" description="Low complexity" evidence="1">
    <location>
        <begin position="245"/>
        <end position="257"/>
    </location>
</feature>
<feature type="compositionally biased region" description="Basic and acidic residues" evidence="1">
    <location>
        <begin position="112"/>
        <end position="122"/>
    </location>
</feature>
<evidence type="ECO:0000259" key="2">
    <source>
        <dbReference type="PROSITE" id="PS50076"/>
    </source>
</evidence>
<feature type="compositionally biased region" description="Basic and acidic residues" evidence="1">
    <location>
        <begin position="451"/>
        <end position="470"/>
    </location>
</feature>
<dbReference type="Gene3D" id="1.25.40.10">
    <property type="entry name" value="Tetratricopeptide repeat domain"/>
    <property type="match status" value="1"/>
</dbReference>
<dbReference type="InterPro" id="IPR001623">
    <property type="entry name" value="DnaJ_domain"/>
</dbReference>
<organism evidence="3 4">
    <name type="scientific">Bathycoccus prasinos</name>
    <dbReference type="NCBI Taxonomy" id="41875"/>
    <lineage>
        <taxon>Eukaryota</taxon>
        <taxon>Viridiplantae</taxon>
        <taxon>Chlorophyta</taxon>
        <taxon>Mamiellophyceae</taxon>
        <taxon>Mamiellales</taxon>
        <taxon>Bathycoccaceae</taxon>
        <taxon>Bathycoccus</taxon>
    </lineage>
</organism>
<feature type="region of interest" description="Disordered" evidence="1">
    <location>
        <begin position="1"/>
        <end position="311"/>
    </location>
</feature>
<dbReference type="SUPFAM" id="SSF46565">
    <property type="entry name" value="Chaperone J-domain"/>
    <property type="match status" value="1"/>
</dbReference>
<dbReference type="AlphaFoldDB" id="K8F9H3"/>
<evidence type="ECO:0000313" key="3">
    <source>
        <dbReference type="EMBL" id="CCO18263.1"/>
    </source>
</evidence>
<dbReference type="Gene3D" id="1.10.287.110">
    <property type="entry name" value="DnaJ domain"/>
    <property type="match status" value="1"/>
</dbReference>
<dbReference type="PROSITE" id="PS50076">
    <property type="entry name" value="DNAJ_2"/>
    <property type="match status" value="1"/>
</dbReference>
<proteinExistence type="predicted"/>
<protein>
    <recommendedName>
        <fullName evidence="2">J domain-containing protein</fullName>
    </recommendedName>
</protein>
<feature type="region of interest" description="Disordered" evidence="1">
    <location>
        <begin position="451"/>
        <end position="527"/>
    </location>
</feature>
<evidence type="ECO:0000256" key="1">
    <source>
        <dbReference type="SAM" id="MobiDB-lite"/>
    </source>
</evidence>
<reference evidence="3 4" key="1">
    <citation type="submission" date="2011-10" db="EMBL/GenBank/DDBJ databases">
        <authorList>
            <person name="Genoscope - CEA"/>
        </authorList>
    </citation>
    <scope>NUCLEOTIDE SEQUENCE [LARGE SCALE GENOMIC DNA]</scope>
    <source>
        <strain evidence="3 4">RCC 1105</strain>
    </source>
</reference>
<feature type="compositionally biased region" description="Basic and acidic residues" evidence="1">
    <location>
        <begin position="40"/>
        <end position="53"/>
    </location>
</feature>
<dbReference type="GeneID" id="19013461"/>
<feature type="compositionally biased region" description="Basic and acidic residues" evidence="1">
    <location>
        <begin position="82"/>
        <end position="100"/>
    </location>
</feature>
<feature type="compositionally biased region" description="Basic and acidic residues" evidence="1">
    <location>
        <begin position="178"/>
        <end position="192"/>
    </location>
</feature>
<dbReference type="SMART" id="SM00271">
    <property type="entry name" value="DnaJ"/>
    <property type="match status" value="1"/>
</dbReference>
<keyword evidence="4" id="KW-1185">Reference proteome</keyword>
<dbReference type="PANTHER" id="PTHR44200:SF1">
    <property type="entry name" value="DNAJ HOMOLOG SUBFAMILY C MEMBER 7"/>
    <property type="match status" value="1"/>
</dbReference>
<dbReference type="Proteomes" id="UP000198341">
    <property type="component" value="Chromosome 10"/>
</dbReference>
<feature type="region of interest" description="Disordered" evidence="1">
    <location>
        <begin position="366"/>
        <end position="389"/>
    </location>
</feature>
<feature type="compositionally biased region" description="Low complexity" evidence="1">
    <location>
        <begin position="478"/>
        <end position="511"/>
    </location>
</feature>
<dbReference type="InterPro" id="IPR011990">
    <property type="entry name" value="TPR-like_helical_dom_sf"/>
</dbReference>
<dbReference type="PANTHER" id="PTHR44200">
    <property type="entry name" value="DNAJ HOMOLOG SUBFAMILY C MEMBER 7"/>
    <property type="match status" value="1"/>
</dbReference>
<feature type="domain" description="J" evidence="2">
    <location>
        <begin position="645"/>
        <end position="713"/>
    </location>
</feature>
<feature type="compositionally biased region" description="Polar residues" evidence="1">
    <location>
        <begin position="302"/>
        <end position="311"/>
    </location>
</feature>
<dbReference type="SMART" id="SM00028">
    <property type="entry name" value="TPR"/>
    <property type="match status" value="3"/>
</dbReference>
<dbReference type="Pfam" id="PF00226">
    <property type="entry name" value="DnaJ"/>
    <property type="match status" value="1"/>
</dbReference>
<dbReference type="InterPro" id="IPR036869">
    <property type="entry name" value="J_dom_sf"/>
</dbReference>
<dbReference type="OrthoDB" id="498887at2759"/>
<dbReference type="CDD" id="cd06257">
    <property type="entry name" value="DnaJ"/>
    <property type="match status" value="1"/>
</dbReference>
<accession>K8F9H3</accession>
<dbReference type="PRINTS" id="PR00625">
    <property type="entry name" value="JDOMAIN"/>
</dbReference>
<dbReference type="STRING" id="41875.K8F9H3"/>
<dbReference type="SUPFAM" id="SSF48452">
    <property type="entry name" value="TPR-like"/>
    <property type="match status" value="1"/>
</dbReference>
<dbReference type="KEGG" id="bpg:Bathy10g03860"/>
<feature type="compositionally biased region" description="Basic and acidic residues" evidence="1">
    <location>
        <begin position="154"/>
        <end position="169"/>
    </location>
</feature>
<dbReference type="RefSeq" id="XP_007510730.1">
    <property type="nucleotide sequence ID" value="XM_007510668.1"/>
</dbReference>
<feature type="compositionally biased region" description="Basic and acidic residues" evidence="1">
    <location>
        <begin position="261"/>
        <end position="273"/>
    </location>
</feature>
<feature type="compositionally biased region" description="Basic and acidic residues" evidence="1">
    <location>
        <begin position="515"/>
        <end position="526"/>
    </location>
</feature>
<feature type="compositionally biased region" description="Low complexity" evidence="1">
    <location>
        <begin position="201"/>
        <end position="215"/>
    </location>
</feature>
<feature type="compositionally biased region" description="Low complexity" evidence="1">
    <location>
        <begin position="12"/>
        <end position="24"/>
    </location>
</feature>
<dbReference type="InterPro" id="IPR019734">
    <property type="entry name" value="TPR_rpt"/>
</dbReference>
<dbReference type="InterPro" id="IPR052758">
    <property type="entry name" value="SRC_co-chaperone"/>
</dbReference>
<name>K8F9H3_9CHLO</name>
<feature type="compositionally biased region" description="Polar residues" evidence="1">
    <location>
        <begin position="67"/>
        <end position="79"/>
    </location>
</feature>
<evidence type="ECO:0000313" key="4">
    <source>
        <dbReference type="Proteomes" id="UP000198341"/>
    </source>
</evidence>
<dbReference type="EMBL" id="FO082269">
    <property type="protein sequence ID" value="CCO18263.1"/>
    <property type="molecule type" value="Genomic_DNA"/>
</dbReference>
<sequence length="725" mass="82436">MSSGRRYYTNDNGTRSSSTTATNTTHHHNRGYYIQSNFFKSEEEKEEMNKNDENAQPGKNHHRSSHVQHQQKSSASTATAKELLHRARSEIVNQVRKDIRNSSNTSSSSHGGDFRREREALKENNTNTKDGLLGFQSRFPSAFGGAQNIDGNDEQQHVAREKQRLEEKRRKAQMAETSLHEKMDETKERIMERGGGGRSRAAAANTTTTTHTTHNSSKNVSQWMDSVVAKARHDASMSPPLQQHSRNNNTSSNNNSSATESLREAAKNAREAVTRAVYGTATARHDEGKENTPPPVVRRSFSDPSPSSTMNYQQQHEETDAKVTKAMLKSALKQTGELRTELRETKLTLDGVKENLETAENDLKKERENREEDKLNFEAAKNELETSREAAREALAREVSVTQELTKKLSAKRDEALEQRNLADKFKRELEQLRSELRNLKNENESWIRKAEAANETSRRRSGDQQKDVPKVSSSFPQQQQQRPQQNEQQKVNATTTTTTAQTHQSQQQQQVNWSRERREAEELKTKGNRAFHANKFDEALQSYTAALQVNFEDQPFRAVLHANRAAALQSLKKHLEAIVACCESQFFDKSYVRAIQRRADAYLSIGDWTMAAKDLEALVPIMGKECDAKLREVKMNIQRGVHIEHYAVLGVSSRANASEIRASYLKKSLKHHPDKAETEHTKEIAELMFKRVVEAYKVLSDANARRAYDNKRILGSSNAYNRRY</sequence>
<gene>
    <name evidence="3" type="ordered locus">Bathy10g03860</name>
</gene>
<dbReference type="eggNOG" id="KOG0550">
    <property type="taxonomic scope" value="Eukaryota"/>
</dbReference>